<keyword evidence="2" id="KW-0479">Metal-binding</keyword>
<dbReference type="SUPFAM" id="SSF54292">
    <property type="entry name" value="2Fe-2S ferredoxin-like"/>
    <property type="match status" value="1"/>
</dbReference>
<keyword evidence="4" id="KW-0408">Iron</keyword>
<feature type="domain" description="2Fe-2S ferredoxin-type" evidence="6">
    <location>
        <begin position="1"/>
        <end position="76"/>
    </location>
</feature>
<accession>A0A3G2R194</accession>
<dbReference type="Gene3D" id="3.10.20.30">
    <property type="match status" value="1"/>
</dbReference>
<dbReference type="InterPro" id="IPR051452">
    <property type="entry name" value="Diverse_Oxidoreductases"/>
</dbReference>
<dbReference type="GO" id="GO:0016491">
    <property type="term" value="F:oxidoreductase activity"/>
    <property type="evidence" value="ECO:0007669"/>
    <property type="project" value="UniProtKB-KW"/>
</dbReference>
<dbReference type="InterPro" id="IPR006058">
    <property type="entry name" value="2Fe2S_fd_BS"/>
</dbReference>
<protein>
    <submittedName>
        <fullName evidence="7">(2Fe-2S)-binding protein</fullName>
    </submittedName>
</protein>
<dbReference type="AlphaFoldDB" id="A0A3G2R194"/>
<name>A0A3G2R194_9FIRM</name>
<evidence type="ECO:0000313" key="7">
    <source>
        <dbReference type="EMBL" id="AYO29236.1"/>
    </source>
</evidence>
<dbReference type="RefSeq" id="WP_122013762.1">
    <property type="nucleotide sequence ID" value="NZ_CP033169.1"/>
</dbReference>
<evidence type="ECO:0000259" key="6">
    <source>
        <dbReference type="PROSITE" id="PS51085"/>
    </source>
</evidence>
<keyword evidence="1" id="KW-0001">2Fe-2S</keyword>
<evidence type="ECO:0000256" key="2">
    <source>
        <dbReference type="ARBA" id="ARBA00022723"/>
    </source>
</evidence>
<dbReference type="Proteomes" id="UP000280960">
    <property type="component" value="Chromosome"/>
</dbReference>
<dbReference type="KEGG" id="bacg:D2962_00225"/>
<organism evidence="7 8">
    <name type="scientific">Biomaibacter acetigenes</name>
    <dbReference type="NCBI Taxonomy" id="2316383"/>
    <lineage>
        <taxon>Bacteria</taxon>
        <taxon>Bacillati</taxon>
        <taxon>Bacillota</taxon>
        <taxon>Clostridia</taxon>
        <taxon>Thermosediminibacterales</taxon>
        <taxon>Tepidanaerobacteraceae</taxon>
        <taxon>Biomaibacter</taxon>
    </lineage>
</organism>
<dbReference type="InterPro" id="IPR036010">
    <property type="entry name" value="2Fe-2S_ferredoxin-like_sf"/>
</dbReference>
<dbReference type="Pfam" id="PF00111">
    <property type="entry name" value="Fer2"/>
    <property type="match status" value="1"/>
</dbReference>
<dbReference type="GO" id="GO:0051537">
    <property type="term" value="F:2 iron, 2 sulfur cluster binding"/>
    <property type="evidence" value="ECO:0007669"/>
    <property type="project" value="UniProtKB-KW"/>
</dbReference>
<dbReference type="InterPro" id="IPR001041">
    <property type="entry name" value="2Fe-2S_ferredoxin-type"/>
</dbReference>
<evidence type="ECO:0000256" key="5">
    <source>
        <dbReference type="ARBA" id="ARBA00023014"/>
    </source>
</evidence>
<keyword evidence="5" id="KW-0411">Iron-sulfur</keyword>
<evidence type="ECO:0000313" key="8">
    <source>
        <dbReference type="Proteomes" id="UP000280960"/>
    </source>
</evidence>
<keyword evidence="3" id="KW-0560">Oxidoreductase</keyword>
<keyword evidence="8" id="KW-1185">Reference proteome</keyword>
<dbReference type="InterPro" id="IPR012675">
    <property type="entry name" value="Beta-grasp_dom_sf"/>
</dbReference>
<evidence type="ECO:0000256" key="4">
    <source>
        <dbReference type="ARBA" id="ARBA00023004"/>
    </source>
</evidence>
<dbReference type="PANTHER" id="PTHR44379:SF8">
    <property type="entry name" value="XANTHINE DEHYDROGENASE IRON-SULFUR-BINDING SUBUNIT XDHC-RELATED"/>
    <property type="match status" value="1"/>
</dbReference>
<dbReference type="PROSITE" id="PS00197">
    <property type="entry name" value="2FE2S_FER_1"/>
    <property type="match status" value="1"/>
</dbReference>
<dbReference type="EMBL" id="CP033169">
    <property type="protein sequence ID" value="AYO29236.1"/>
    <property type="molecule type" value="Genomic_DNA"/>
</dbReference>
<dbReference type="InterPro" id="IPR002888">
    <property type="entry name" value="2Fe-2S-bd"/>
</dbReference>
<dbReference type="Pfam" id="PF01799">
    <property type="entry name" value="Fer2_2"/>
    <property type="match status" value="1"/>
</dbReference>
<sequence>MKVQYVINGKKTEFDISPGDLLLDVLRDHGYYEVKGNCYGGSCGACTVLIDDIPYASCTVLAAGVDGKSITTIKGIGTLQDPHLLQKAFVRSGAVQCGYCTPGTILSAYALLKKNPDPTDDDIKKAIDGNLCRCTGYIHQIEGVKMAVKMLREGGE</sequence>
<reference evidence="7 8" key="1">
    <citation type="submission" date="2018-10" db="EMBL/GenBank/DDBJ databases">
        <authorList>
            <person name="Zhang X."/>
        </authorList>
    </citation>
    <scope>NUCLEOTIDE SEQUENCE [LARGE SCALE GENOMIC DNA]</scope>
    <source>
        <strain evidence="7 8">SK-G1</strain>
    </source>
</reference>
<dbReference type="PROSITE" id="PS51085">
    <property type="entry name" value="2FE2S_FER_2"/>
    <property type="match status" value="1"/>
</dbReference>
<proteinExistence type="predicted"/>
<dbReference type="Gene3D" id="1.10.150.120">
    <property type="entry name" value="[2Fe-2S]-binding domain"/>
    <property type="match status" value="1"/>
</dbReference>
<gene>
    <name evidence="7" type="ORF">D2962_00225</name>
</gene>
<evidence type="ECO:0000256" key="1">
    <source>
        <dbReference type="ARBA" id="ARBA00022714"/>
    </source>
</evidence>
<dbReference type="GO" id="GO:0046872">
    <property type="term" value="F:metal ion binding"/>
    <property type="evidence" value="ECO:0007669"/>
    <property type="project" value="UniProtKB-KW"/>
</dbReference>
<dbReference type="PANTHER" id="PTHR44379">
    <property type="entry name" value="OXIDOREDUCTASE WITH IRON-SULFUR SUBUNIT"/>
    <property type="match status" value="1"/>
</dbReference>
<dbReference type="SUPFAM" id="SSF47741">
    <property type="entry name" value="CO dehydrogenase ISP C-domain like"/>
    <property type="match status" value="1"/>
</dbReference>
<dbReference type="InterPro" id="IPR036884">
    <property type="entry name" value="2Fe-2S-bd_dom_sf"/>
</dbReference>
<dbReference type="CDD" id="cd00207">
    <property type="entry name" value="fer2"/>
    <property type="match status" value="1"/>
</dbReference>
<evidence type="ECO:0000256" key="3">
    <source>
        <dbReference type="ARBA" id="ARBA00023002"/>
    </source>
</evidence>